<name>A0A4Y6PUA2_PERCE</name>
<dbReference type="AlphaFoldDB" id="A0A4Y6PUA2"/>
<keyword evidence="7" id="KW-0998">Cell outer membrane</keyword>
<evidence type="ECO:0000256" key="6">
    <source>
        <dbReference type="ARBA" id="ARBA00023136"/>
    </source>
</evidence>
<accession>A0A5B8Y6G3</accession>
<keyword evidence="6" id="KW-0472">Membrane</keyword>
<evidence type="ECO:0000256" key="4">
    <source>
        <dbReference type="ARBA" id="ARBA00022692"/>
    </source>
</evidence>
<dbReference type="PANTHER" id="PTHR35093:SF8">
    <property type="entry name" value="OUTER MEMBRANE PROTEIN NMB0088-RELATED"/>
    <property type="match status" value="1"/>
</dbReference>
<dbReference type="Pfam" id="PF03349">
    <property type="entry name" value="Toluene_X"/>
    <property type="match status" value="1"/>
</dbReference>
<dbReference type="OrthoDB" id="5485493at2"/>
<sequence length="467" mass="50573">MTKKDEEKTLKYQRLTTSLVAVLAILLIASEAFAGGFYLPGRGVRPLGRAGAFVASGEGNLNSLWYNPANLTLSEGMELTVDLAVVDLAFDFQRAPRVTQGGDTIEYGRVESSAAPQPIPQILIGGPTGNDDLSWAFGFYTPYMAGATFPENGPQRYTLIDNVGSAMGFLHAAVSYKLGDGARVGLGVQNAFASFRLVSTTSAYTGLHGRPEDEDLDILSKIELSDFFAPAGNIGFWVKLGPSMEAAISAQSPVFFEDGDAELTVRMPSHPEFDNARLTNNTLAASMVLPAVARVALRYVDDPIDIELAGVWEGWSAFKEIKATPNDIEVEGVPGIGSIPVGPLTIPENWKDTFSVRLGGDFKVDEALTLRAGYNFETGAVPDEYYSVFSPDSDKHTVAAGMSWAFDGWQLDAGTAYYFFSDRNIDTSNMRQINPTDAENELATVVGNGEYSSRYFVFGMGVNYMFE</sequence>
<dbReference type="SUPFAM" id="SSF56935">
    <property type="entry name" value="Porins"/>
    <property type="match status" value="1"/>
</dbReference>
<dbReference type="Gene3D" id="2.40.160.60">
    <property type="entry name" value="Outer membrane protein transport protein (OMPP1/FadL/TodX)"/>
    <property type="match status" value="1"/>
</dbReference>
<dbReference type="InterPro" id="IPR005017">
    <property type="entry name" value="OMPP1/FadL/TodX"/>
</dbReference>
<comment type="subcellular location">
    <subcellularLocation>
        <location evidence="1">Cell outer membrane</location>
        <topology evidence="1">Multi-pass membrane protein</topology>
    </subcellularLocation>
</comment>
<organism evidence="8 9">
    <name type="scientific">Persicimonas caeni</name>
    <dbReference type="NCBI Taxonomy" id="2292766"/>
    <lineage>
        <taxon>Bacteria</taxon>
        <taxon>Deltaproteobacteria</taxon>
        <taxon>Bradymonadales</taxon>
        <taxon>Bradymonadaceae</taxon>
        <taxon>Persicimonas</taxon>
    </lineage>
</organism>
<keyword evidence="5" id="KW-0732">Signal</keyword>
<evidence type="ECO:0000313" key="8">
    <source>
        <dbReference type="EMBL" id="QDG51597.1"/>
    </source>
</evidence>
<keyword evidence="4" id="KW-0812">Transmembrane</keyword>
<dbReference type="GO" id="GO:0015483">
    <property type="term" value="F:long-chain fatty acid transporting porin activity"/>
    <property type="evidence" value="ECO:0007669"/>
    <property type="project" value="TreeGrafter"/>
</dbReference>
<evidence type="ECO:0008006" key="10">
    <source>
        <dbReference type="Google" id="ProtNLM"/>
    </source>
</evidence>
<reference evidence="8 9" key="1">
    <citation type="submission" date="2019-06" db="EMBL/GenBank/DDBJ databases">
        <title>Persicimonas caeni gen. nov., sp. nov., a predatory bacterium isolated from solar saltern.</title>
        <authorList>
            <person name="Wang S."/>
        </authorList>
    </citation>
    <scope>NUCLEOTIDE SEQUENCE [LARGE SCALE GENOMIC DNA]</scope>
    <source>
        <strain evidence="8 9">YN101</strain>
    </source>
</reference>
<evidence type="ECO:0000256" key="2">
    <source>
        <dbReference type="ARBA" id="ARBA00008163"/>
    </source>
</evidence>
<dbReference type="EMBL" id="CP041186">
    <property type="protein sequence ID" value="QDG51597.1"/>
    <property type="molecule type" value="Genomic_DNA"/>
</dbReference>
<evidence type="ECO:0000256" key="1">
    <source>
        <dbReference type="ARBA" id="ARBA00004571"/>
    </source>
</evidence>
<evidence type="ECO:0000256" key="5">
    <source>
        <dbReference type="ARBA" id="ARBA00022729"/>
    </source>
</evidence>
<proteinExistence type="inferred from homology"/>
<gene>
    <name evidence="8" type="ORF">FIV42_12820</name>
</gene>
<dbReference type="GO" id="GO:0009279">
    <property type="term" value="C:cell outer membrane"/>
    <property type="evidence" value="ECO:0007669"/>
    <property type="project" value="UniProtKB-SubCell"/>
</dbReference>
<evidence type="ECO:0000256" key="7">
    <source>
        <dbReference type="ARBA" id="ARBA00023237"/>
    </source>
</evidence>
<dbReference type="PANTHER" id="PTHR35093">
    <property type="entry name" value="OUTER MEMBRANE PROTEIN NMB0088-RELATED"/>
    <property type="match status" value="1"/>
</dbReference>
<comment type="similarity">
    <text evidence="2">Belongs to the OmpP1/FadL family.</text>
</comment>
<keyword evidence="9" id="KW-1185">Reference proteome</keyword>
<evidence type="ECO:0000256" key="3">
    <source>
        <dbReference type="ARBA" id="ARBA00022452"/>
    </source>
</evidence>
<evidence type="ECO:0000313" key="9">
    <source>
        <dbReference type="Proteomes" id="UP000315995"/>
    </source>
</evidence>
<accession>A0A4Y6PUA2</accession>
<protein>
    <recommendedName>
        <fullName evidence="10">Transporter</fullName>
    </recommendedName>
</protein>
<keyword evidence="3" id="KW-1134">Transmembrane beta strand</keyword>
<dbReference type="Proteomes" id="UP000315995">
    <property type="component" value="Chromosome"/>
</dbReference>